<dbReference type="InterPro" id="IPR036388">
    <property type="entry name" value="WH-like_DNA-bd_sf"/>
</dbReference>
<dbReference type="AlphaFoldDB" id="A0A3N4H9U6"/>
<comment type="caution">
    <text evidence="6">The sequence shown here is derived from an EMBL/GenBank/DDBJ whole genome shotgun (WGS) entry which is preliminary data.</text>
</comment>
<dbReference type="EMBL" id="RKMH01000006">
    <property type="protein sequence ID" value="RPA62154.1"/>
    <property type="molecule type" value="Genomic_DNA"/>
</dbReference>
<dbReference type="OrthoDB" id="3864082at2"/>
<evidence type="ECO:0000256" key="2">
    <source>
        <dbReference type="ARBA" id="ARBA00023125"/>
    </source>
</evidence>
<name>A0A3N4H9U6_9ACTN</name>
<dbReference type="InterPro" id="IPR036390">
    <property type="entry name" value="WH_DNA-bd_sf"/>
</dbReference>
<dbReference type="Gene3D" id="1.20.120.530">
    <property type="entry name" value="GntR ligand-binding domain-like"/>
    <property type="match status" value="1"/>
</dbReference>
<evidence type="ECO:0000313" key="6">
    <source>
        <dbReference type="EMBL" id="RPA62154.1"/>
    </source>
</evidence>
<dbReference type="PANTHER" id="PTHR43537">
    <property type="entry name" value="TRANSCRIPTIONAL REGULATOR, GNTR FAMILY"/>
    <property type="match status" value="1"/>
</dbReference>
<proteinExistence type="predicted"/>
<sequence>MKSSVTSTARHSASERREGRAGGADDHARLRRRPQLSEEVAAHLRHLIMTADFRPGEYIRLDETAERLGVSVTPVREALLTLRGEGMVSLEPHRGYRVSDLDRIDVDDLFWLQGEIAVKLALRTAEVITSEDIADLEWCNQKFRSTVASGDTAAIIDAEFEFHRRHNVIAAGKKLAWFLFSAARYTPTQLYASDPEWGEVALDSHDRLIAAYRAGDRDGVIAQTRRQFDDGAERLMKHLDQTGIWDNPDS</sequence>
<feature type="region of interest" description="Disordered" evidence="4">
    <location>
        <begin position="1"/>
        <end position="32"/>
    </location>
</feature>
<reference evidence="6 7" key="1">
    <citation type="submission" date="2018-11" db="EMBL/GenBank/DDBJ databases">
        <title>Draft genome sequence of Gordonia sp. RS15-1S isolated from rice stems.</title>
        <authorList>
            <person name="Muangham S."/>
        </authorList>
    </citation>
    <scope>NUCLEOTIDE SEQUENCE [LARGE SCALE GENOMIC DNA]</scope>
    <source>
        <strain evidence="6 7">RS15-1S</strain>
    </source>
</reference>
<keyword evidence="3" id="KW-0804">Transcription</keyword>
<gene>
    <name evidence="6" type="ORF">EF294_08965</name>
</gene>
<dbReference type="PANTHER" id="PTHR43537:SF24">
    <property type="entry name" value="GLUCONATE OPERON TRANSCRIPTIONAL REPRESSOR"/>
    <property type="match status" value="1"/>
</dbReference>
<evidence type="ECO:0000313" key="7">
    <source>
        <dbReference type="Proteomes" id="UP000267536"/>
    </source>
</evidence>
<feature type="compositionally biased region" description="Basic and acidic residues" evidence="4">
    <location>
        <begin position="12"/>
        <end position="28"/>
    </location>
</feature>
<keyword evidence="2" id="KW-0238">DNA-binding</keyword>
<keyword evidence="7" id="KW-1185">Reference proteome</keyword>
<dbReference type="Proteomes" id="UP000267536">
    <property type="component" value="Unassembled WGS sequence"/>
</dbReference>
<dbReference type="InterPro" id="IPR008920">
    <property type="entry name" value="TF_FadR/GntR_C"/>
</dbReference>
<dbReference type="RefSeq" id="WP_123928390.1">
    <property type="nucleotide sequence ID" value="NZ_JBPSDP010000005.1"/>
</dbReference>
<dbReference type="Gene3D" id="1.10.10.10">
    <property type="entry name" value="Winged helix-like DNA-binding domain superfamily/Winged helix DNA-binding domain"/>
    <property type="match status" value="1"/>
</dbReference>
<organism evidence="6 7">
    <name type="scientific">Gordonia oryzae</name>
    <dbReference type="NCBI Taxonomy" id="2487349"/>
    <lineage>
        <taxon>Bacteria</taxon>
        <taxon>Bacillati</taxon>
        <taxon>Actinomycetota</taxon>
        <taxon>Actinomycetes</taxon>
        <taxon>Mycobacteriales</taxon>
        <taxon>Gordoniaceae</taxon>
        <taxon>Gordonia</taxon>
    </lineage>
</organism>
<protein>
    <submittedName>
        <fullName evidence="6">GntR family transcriptional regulator</fullName>
    </submittedName>
</protein>
<dbReference type="InterPro" id="IPR000524">
    <property type="entry name" value="Tscrpt_reg_HTH_GntR"/>
</dbReference>
<dbReference type="SUPFAM" id="SSF48008">
    <property type="entry name" value="GntR ligand-binding domain-like"/>
    <property type="match status" value="1"/>
</dbReference>
<dbReference type="CDD" id="cd07377">
    <property type="entry name" value="WHTH_GntR"/>
    <property type="match status" value="1"/>
</dbReference>
<dbReference type="Pfam" id="PF07729">
    <property type="entry name" value="FCD"/>
    <property type="match status" value="1"/>
</dbReference>
<dbReference type="PROSITE" id="PS50949">
    <property type="entry name" value="HTH_GNTR"/>
    <property type="match status" value="1"/>
</dbReference>
<dbReference type="InterPro" id="IPR011711">
    <property type="entry name" value="GntR_C"/>
</dbReference>
<evidence type="ECO:0000256" key="4">
    <source>
        <dbReference type="SAM" id="MobiDB-lite"/>
    </source>
</evidence>
<evidence type="ECO:0000256" key="1">
    <source>
        <dbReference type="ARBA" id="ARBA00023015"/>
    </source>
</evidence>
<feature type="compositionally biased region" description="Polar residues" evidence="4">
    <location>
        <begin position="1"/>
        <end position="11"/>
    </location>
</feature>
<dbReference type="GO" id="GO:0003700">
    <property type="term" value="F:DNA-binding transcription factor activity"/>
    <property type="evidence" value="ECO:0007669"/>
    <property type="project" value="InterPro"/>
</dbReference>
<keyword evidence="1" id="KW-0805">Transcription regulation</keyword>
<accession>A0A3N4H9U6</accession>
<dbReference type="GO" id="GO:0003677">
    <property type="term" value="F:DNA binding"/>
    <property type="evidence" value="ECO:0007669"/>
    <property type="project" value="UniProtKB-KW"/>
</dbReference>
<dbReference type="SUPFAM" id="SSF46785">
    <property type="entry name" value="Winged helix' DNA-binding domain"/>
    <property type="match status" value="1"/>
</dbReference>
<evidence type="ECO:0000259" key="5">
    <source>
        <dbReference type="PROSITE" id="PS50949"/>
    </source>
</evidence>
<dbReference type="Pfam" id="PF00392">
    <property type="entry name" value="GntR"/>
    <property type="match status" value="1"/>
</dbReference>
<evidence type="ECO:0000256" key="3">
    <source>
        <dbReference type="ARBA" id="ARBA00023163"/>
    </source>
</evidence>
<feature type="domain" description="HTH gntR-type" evidence="5">
    <location>
        <begin position="34"/>
        <end position="101"/>
    </location>
</feature>
<dbReference type="SMART" id="SM00345">
    <property type="entry name" value="HTH_GNTR"/>
    <property type="match status" value="1"/>
</dbReference>